<name>A0A0A7S0J0_FRIPE</name>
<evidence type="ECO:0000313" key="2">
    <source>
        <dbReference type="Proteomes" id="UP000030901"/>
    </source>
</evidence>
<dbReference type="HOGENOM" id="CLU_045101_1_1_6"/>
<dbReference type="EMBL" id="CP009056">
    <property type="protein sequence ID" value="AJA44963.1"/>
    <property type="molecule type" value="Genomic_DNA"/>
</dbReference>
<keyword evidence="2" id="KW-1185">Reference proteome</keyword>
<proteinExistence type="predicted"/>
<organism evidence="1 2">
    <name type="scientific">Frischella perrara</name>
    <dbReference type="NCBI Taxonomy" id="1267021"/>
    <lineage>
        <taxon>Bacteria</taxon>
        <taxon>Pseudomonadati</taxon>
        <taxon>Pseudomonadota</taxon>
        <taxon>Gammaproteobacteria</taxon>
        <taxon>Orbales</taxon>
        <taxon>Orbaceae</taxon>
        <taxon>Frischella</taxon>
    </lineage>
</organism>
<dbReference type="AlphaFoldDB" id="A0A0A7S0J0"/>
<dbReference type="InterPro" id="IPR052399">
    <property type="entry name" value="Phage_Baseplate_Assmbl_Protein"/>
</dbReference>
<sequence length="377" mass="41991">MGHHSMLQITDKGIEIDDILTIQNRLVNAFKSIYGDDVNLDSDTPDGQLLGLFSQELANIHQSISFIVQMLDPYQATGQWLEQRAMYAGITRITASYSYLDQVIFNGEPKTHIPANSIYQDKNKNKWVTTEPITLNDLGSATTTLRSLELGCFNVNAQEELMPCAIILGVEKVTASKESYGGVDEESDPQLLKRFMLSHSINNYDDRQGIQSALLNITGVTKCVVYENFTDITDEKGVPAHSLNAVILGGVNENIAEVIAKKKIGGCGLFGKIESAYLLDGLLRKVFFDRPKKIDVNVSMIIGRYQLFSDIDIEQIKDNLITLEFDIGENVYASRIISDINLVDGFYIKSLTVNNSNIADIGFREYAQINNVEVIIE</sequence>
<dbReference type="KEGG" id="fpp:FPB0191_01139"/>
<reference evidence="1 2" key="1">
    <citation type="journal article" date="2014" name="Appl. Environ. Microbiol.">
        <title>Gut symbionts from distinct hosts exhibit genotoxic activity via divergent colibactin biosynthetic pathways.</title>
        <authorList>
            <person name="Engel P."/>
            <person name="Vizcaino M.I."/>
            <person name="Crawford J.M."/>
        </authorList>
    </citation>
    <scope>NUCLEOTIDE SEQUENCE [LARGE SCALE GENOMIC DNA]</scope>
    <source>
        <strain evidence="1 2">PEB0191</strain>
    </source>
</reference>
<dbReference type="Proteomes" id="UP000030901">
    <property type="component" value="Chromosome"/>
</dbReference>
<dbReference type="PANTHER" id="PTHR37829:SF3">
    <property type="entry name" value="PROTEIN JAYE-RELATED"/>
    <property type="match status" value="1"/>
</dbReference>
<dbReference type="PANTHER" id="PTHR37829">
    <property type="entry name" value="PHAGE-LIKE ELEMENT PBSX PROTEIN XKDT"/>
    <property type="match status" value="1"/>
</dbReference>
<accession>A0A0A7S0J0</accession>
<gene>
    <name evidence="1" type="ORF">FPB0191_01139</name>
</gene>
<dbReference type="STRING" id="1267021.FPB0191_01139"/>
<protein>
    <submittedName>
        <fullName evidence="1">Putative phage Mu protein gp47</fullName>
    </submittedName>
</protein>
<evidence type="ECO:0000313" key="1">
    <source>
        <dbReference type="EMBL" id="AJA44963.1"/>
    </source>
</evidence>